<evidence type="ECO:0008006" key="3">
    <source>
        <dbReference type="Google" id="ProtNLM"/>
    </source>
</evidence>
<name>A0ABS7FWA8_9ACTN</name>
<reference evidence="1 2" key="1">
    <citation type="submission" date="2021-07" db="EMBL/GenBank/DDBJ databases">
        <title>Actinomadura sp. PM05-2 isolated from lichen.</title>
        <authorList>
            <person name="Somphong A."/>
            <person name="Phongsopitanun W."/>
            <person name="Tanasupawat S."/>
            <person name="Peongsungnone V."/>
        </authorList>
    </citation>
    <scope>NUCLEOTIDE SEQUENCE [LARGE SCALE GENOMIC DNA]</scope>
    <source>
        <strain evidence="1 2">PM05-2</strain>
    </source>
</reference>
<organism evidence="1 2">
    <name type="scientific">Actinomadura parmotrematis</name>
    <dbReference type="NCBI Taxonomy" id="2864039"/>
    <lineage>
        <taxon>Bacteria</taxon>
        <taxon>Bacillati</taxon>
        <taxon>Actinomycetota</taxon>
        <taxon>Actinomycetes</taxon>
        <taxon>Streptosporangiales</taxon>
        <taxon>Thermomonosporaceae</taxon>
        <taxon>Actinomadura</taxon>
    </lineage>
</organism>
<comment type="caution">
    <text evidence="1">The sequence shown here is derived from an EMBL/GenBank/DDBJ whole genome shotgun (WGS) entry which is preliminary data.</text>
</comment>
<dbReference type="Proteomes" id="UP000774570">
    <property type="component" value="Unassembled WGS sequence"/>
</dbReference>
<gene>
    <name evidence="1" type="ORF">K1Y72_20175</name>
</gene>
<protein>
    <recommendedName>
        <fullName evidence="3">DUF3558 domain-containing protein</fullName>
    </recommendedName>
</protein>
<dbReference type="PROSITE" id="PS51257">
    <property type="entry name" value="PROKAR_LIPOPROTEIN"/>
    <property type="match status" value="1"/>
</dbReference>
<dbReference type="EMBL" id="JAIBOA010000012">
    <property type="protein sequence ID" value="MBW8484712.1"/>
    <property type="molecule type" value="Genomic_DNA"/>
</dbReference>
<proteinExistence type="predicted"/>
<evidence type="ECO:0000313" key="1">
    <source>
        <dbReference type="EMBL" id="MBW8484712.1"/>
    </source>
</evidence>
<sequence>MRRLLAGQLLFVVMLASGCQGKSIVHEPTTAPARLILDAAPYLCDLVPEHSFREVSGVAGSLAGRWDGHQTDYGLCLAWGAQNSALLGISWSYNDGEQVIERQEKAWLGGSGRSPVRRLPPELGRGLAVSRFTLGGDQRPNYVIALFKCGGRATWISIDIPPVVRGRDALGDLVEFMRIAERRFGELHRCTPRPS</sequence>
<dbReference type="RefSeq" id="WP_220167937.1">
    <property type="nucleotide sequence ID" value="NZ_JAIBOA010000012.1"/>
</dbReference>
<accession>A0ABS7FWA8</accession>
<evidence type="ECO:0000313" key="2">
    <source>
        <dbReference type="Proteomes" id="UP000774570"/>
    </source>
</evidence>
<keyword evidence="2" id="KW-1185">Reference proteome</keyword>